<dbReference type="EMBL" id="SAYU02000048">
    <property type="protein sequence ID" value="NHA69127.1"/>
    <property type="molecule type" value="Genomic_DNA"/>
</dbReference>
<evidence type="ECO:0000313" key="1">
    <source>
        <dbReference type="EMBL" id="NHA69127.1"/>
    </source>
</evidence>
<protein>
    <submittedName>
        <fullName evidence="1">DUF4265 domain-containing protein</fullName>
    </submittedName>
</protein>
<name>A0A8T6R576_9MICO</name>
<accession>A0A8T6R576</accession>
<proteinExistence type="predicted"/>
<comment type="caution">
    <text evidence="1">The sequence shown here is derived from an EMBL/GenBank/DDBJ whole genome shotgun (WGS) entry which is preliminary data.</text>
</comment>
<evidence type="ECO:0000313" key="2">
    <source>
        <dbReference type="Proteomes" id="UP000287866"/>
    </source>
</evidence>
<gene>
    <name evidence="1" type="ORF">EPD83_013860</name>
</gene>
<dbReference type="InterPro" id="IPR025361">
    <property type="entry name" value="DUF4265"/>
</dbReference>
<keyword evidence="2" id="KW-1185">Reference proteome</keyword>
<dbReference type="RefSeq" id="WP_164896505.1">
    <property type="nucleotide sequence ID" value="NZ_SAYU02000048.1"/>
</dbReference>
<organism evidence="1 2">
    <name type="scientific">Phycicoccus flavus</name>
    <dbReference type="NCBI Taxonomy" id="2502783"/>
    <lineage>
        <taxon>Bacteria</taxon>
        <taxon>Bacillati</taxon>
        <taxon>Actinomycetota</taxon>
        <taxon>Actinomycetes</taxon>
        <taxon>Micrococcales</taxon>
        <taxon>Intrasporangiaceae</taxon>
        <taxon>Phycicoccus</taxon>
    </lineage>
</organism>
<dbReference type="Pfam" id="PF14085">
    <property type="entry name" value="DUF4265"/>
    <property type="match status" value="1"/>
</dbReference>
<reference evidence="1" key="1">
    <citation type="submission" date="2020-03" db="EMBL/GenBank/DDBJ databases">
        <title>Phycicoccus flavus sp. nov., a novel endophytic actinobacterium isolated from branch of Kandelia candel.</title>
        <authorList>
            <person name="Tuo L."/>
        </authorList>
    </citation>
    <scope>NUCLEOTIDE SEQUENCE</scope>
    <source>
        <strain evidence="1">CMS6Z-2</strain>
    </source>
</reference>
<dbReference type="AlphaFoldDB" id="A0A8T6R576"/>
<dbReference type="Proteomes" id="UP000287866">
    <property type="component" value="Unassembled WGS sequence"/>
</dbReference>
<sequence length="163" mass="17863">MTDETSEPQAHVIVELDVVDGWPPVASERVWAHDLGGDRYVVDNPPWFVRDLAVGDVVRAVAPGTDRHPVFVELLERSDHCTIRLVVFRAGPLGGDLARAIEPFRRLGVYAEGAGRYGMLALDVEPDAPLTDLVAVLRAGVDDGSWEYEEGRIFGAWRAATSD</sequence>